<dbReference type="Proteomes" id="UP000645966">
    <property type="component" value="Unassembled WGS sequence"/>
</dbReference>
<evidence type="ECO:0000313" key="3">
    <source>
        <dbReference type="Proteomes" id="UP000645966"/>
    </source>
</evidence>
<evidence type="ECO:0000256" key="1">
    <source>
        <dbReference type="SAM" id="SignalP"/>
    </source>
</evidence>
<accession>A0A934I1Q5</accession>
<feature type="chain" id="PRO_5037966792" description="Alpha helical Porin B" evidence="1">
    <location>
        <begin position="27"/>
        <end position="142"/>
    </location>
</feature>
<dbReference type="AlphaFoldDB" id="A0A934I1Q5"/>
<name>A0A934I1Q5_9CORY</name>
<reference evidence="2" key="1">
    <citation type="submission" date="2020-12" db="EMBL/GenBank/DDBJ databases">
        <title>Genome public.</title>
        <authorList>
            <person name="Sun Q."/>
        </authorList>
    </citation>
    <scope>NUCLEOTIDE SEQUENCE</scope>
    <source>
        <strain evidence="2">CCM 8863</strain>
    </source>
</reference>
<sequence length="142" mass="14322">MFLRRALTAAATTALIATGVAAPASAAPFGTIGLLLGTNTAAEVSCTDLGVLLRSTNMITDTTTARELTGNLTTAGDRLVESLGLRGTANLITAKTAGDITGRARECGLVKPDPIDDALAAIGSSDLSRQLPVLSSAIKLAN</sequence>
<evidence type="ECO:0008006" key="4">
    <source>
        <dbReference type="Google" id="ProtNLM"/>
    </source>
</evidence>
<dbReference type="RefSeq" id="WP_198737517.1">
    <property type="nucleotide sequence ID" value="NZ_JAEIOS010000009.1"/>
</dbReference>
<keyword evidence="3" id="KW-1185">Reference proteome</keyword>
<protein>
    <recommendedName>
        <fullName evidence="4">Alpha helical Porin B</fullName>
    </recommendedName>
</protein>
<dbReference type="EMBL" id="JAEIOS010000009">
    <property type="protein sequence ID" value="MBI8988481.1"/>
    <property type="molecule type" value="Genomic_DNA"/>
</dbReference>
<comment type="caution">
    <text evidence="2">The sequence shown here is derived from an EMBL/GenBank/DDBJ whole genome shotgun (WGS) entry which is preliminary data.</text>
</comment>
<feature type="signal peptide" evidence="1">
    <location>
        <begin position="1"/>
        <end position="26"/>
    </location>
</feature>
<keyword evidence="1" id="KW-0732">Signal</keyword>
<evidence type="ECO:0000313" key="2">
    <source>
        <dbReference type="EMBL" id="MBI8988481.1"/>
    </source>
</evidence>
<proteinExistence type="predicted"/>
<gene>
    <name evidence="2" type="ORF">JDV75_01695</name>
</gene>
<organism evidence="2 3">
    <name type="scientific">Corynebacterium meridianum</name>
    <dbReference type="NCBI Taxonomy" id="2765363"/>
    <lineage>
        <taxon>Bacteria</taxon>
        <taxon>Bacillati</taxon>
        <taxon>Actinomycetota</taxon>
        <taxon>Actinomycetes</taxon>
        <taxon>Mycobacteriales</taxon>
        <taxon>Corynebacteriaceae</taxon>
        <taxon>Corynebacterium</taxon>
    </lineage>
</organism>